<name>A0AAV2D6S5_9ROSI</name>
<keyword evidence="2" id="KW-0456">Lyase</keyword>
<dbReference type="GO" id="GO:0016114">
    <property type="term" value="P:terpenoid biosynthetic process"/>
    <property type="evidence" value="ECO:0007669"/>
    <property type="project" value="InterPro"/>
</dbReference>
<evidence type="ECO:0000256" key="1">
    <source>
        <dbReference type="ARBA" id="ARBA00001946"/>
    </source>
</evidence>
<gene>
    <name evidence="3" type="ORF">LTRI10_LOCUS11029</name>
</gene>
<evidence type="ECO:0000313" key="4">
    <source>
        <dbReference type="Proteomes" id="UP001497516"/>
    </source>
</evidence>
<sequence>MLHVGNVVRLYLEEEKRTDKDYVATVEEYRQVSSLTTCYEWIAYSALCGLCKDLVSKDAFECLLSKPAMLIPATDQCRLQDDIADNMVHYLTDPSDHDLSMSMMTEDEKEKKATLVECYMKQYDVSQQEATKAMDDFIEEDWMIMNEELLNPPPNVPIQLLMVLLRFAKNMDTLYKDYDGYTHCDTNAKDTITILIVTPMVIS</sequence>
<accession>A0AAV2D6S5</accession>
<dbReference type="GO" id="GO:0010333">
    <property type="term" value="F:terpene synthase activity"/>
    <property type="evidence" value="ECO:0007669"/>
    <property type="project" value="InterPro"/>
</dbReference>
<evidence type="ECO:0000256" key="2">
    <source>
        <dbReference type="ARBA" id="ARBA00023239"/>
    </source>
</evidence>
<dbReference type="Pfam" id="PF19086">
    <property type="entry name" value="Terpene_syn_C_2"/>
    <property type="match status" value="1"/>
</dbReference>
<dbReference type="InterPro" id="IPR050148">
    <property type="entry name" value="Terpene_synthase-like"/>
</dbReference>
<dbReference type="PANTHER" id="PTHR31225:SF221">
    <property type="entry name" value="(-)-GERMACRENE D SYNTHASE"/>
    <property type="match status" value="1"/>
</dbReference>
<reference evidence="3 4" key="1">
    <citation type="submission" date="2024-04" db="EMBL/GenBank/DDBJ databases">
        <authorList>
            <person name="Fracassetti M."/>
        </authorList>
    </citation>
    <scope>NUCLEOTIDE SEQUENCE [LARGE SCALE GENOMIC DNA]</scope>
</reference>
<organism evidence="3 4">
    <name type="scientific">Linum trigynum</name>
    <dbReference type="NCBI Taxonomy" id="586398"/>
    <lineage>
        <taxon>Eukaryota</taxon>
        <taxon>Viridiplantae</taxon>
        <taxon>Streptophyta</taxon>
        <taxon>Embryophyta</taxon>
        <taxon>Tracheophyta</taxon>
        <taxon>Spermatophyta</taxon>
        <taxon>Magnoliopsida</taxon>
        <taxon>eudicotyledons</taxon>
        <taxon>Gunneridae</taxon>
        <taxon>Pentapetalae</taxon>
        <taxon>rosids</taxon>
        <taxon>fabids</taxon>
        <taxon>Malpighiales</taxon>
        <taxon>Linaceae</taxon>
        <taxon>Linum</taxon>
    </lineage>
</organism>
<dbReference type="PANTHER" id="PTHR31225">
    <property type="entry name" value="OS04G0344100 PROTEIN-RELATED"/>
    <property type="match status" value="1"/>
</dbReference>
<dbReference type="AlphaFoldDB" id="A0AAV2D6S5"/>
<keyword evidence="4" id="KW-1185">Reference proteome</keyword>
<evidence type="ECO:0000313" key="3">
    <source>
        <dbReference type="EMBL" id="CAL1367273.1"/>
    </source>
</evidence>
<proteinExistence type="predicted"/>
<comment type="cofactor">
    <cofactor evidence="1">
        <name>Mg(2+)</name>
        <dbReference type="ChEBI" id="CHEBI:18420"/>
    </cofactor>
</comment>
<dbReference type="InterPro" id="IPR008949">
    <property type="entry name" value="Isoprenoid_synthase_dom_sf"/>
</dbReference>
<dbReference type="SUPFAM" id="SSF48576">
    <property type="entry name" value="Terpenoid synthases"/>
    <property type="match status" value="1"/>
</dbReference>
<dbReference type="Gene3D" id="1.10.600.10">
    <property type="entry name" value="Farnesyl Diphosphate Synthase"/>
    <property type="match status" value="1"/>
</dbReference>
<dbReference type="Proteomes" id="UP001497516">
    <property type="component" value="Chromosome 2"/>
</dbReference>
<dbReference type="EMBL" id="OZ034815">
    <property type="protein sequence ID" value="CAL1367273.1"/>
    <property type="molecule type" value="Genomic_DNA"/>
</dbReference>
<protein>
    <submittedName>
        <fullName evidence="3">Uncharacterized protein</fullName>
    </submittedName>
</protein>